<dbReference type="Gene3D" id="3.55.50.30">
    <property type="match status" value="1"/>
</dbReference>
<dbReference type="HOGENOM" id="CLU_050192_0_1_5"/>
<proteinExistence type="predicted"/>
<reference evidence="3" key="1">
    <citation type="submission" date="2006-09" db="EMBL/GenBank/DDBJ databases">
        <title>Complete sequence of Rhodopseudomonas palustris BisA53.</title>
        <authorList>
            <consortium name="US DOE Joint Genome Institute"/>
            <person name="Copeland A."/>
            <person name="Lucas S."/>
            <person name="Lapidus A."/>
            <person name="Barry K."/>
            <person name="Detter J.C."/>
            <person name="Glavina del Rio T."/>
            <person name="Hammon N."/>
            <person name="Israni S."/>
            <person name="Dalin E."/>
            <person name="Tice H."/>
            <person name="Pitluck S."/>
            <person name="Chain P."/>
            <person name="Malfatti S."/>
            <person name="Shin M."/>
            <person name="Vergez L."/>
            <person name="Schmutz J."/>
            <person name="Larimer F."/>
            <person name="Land M."/>
            <person name="Hauser L."/>
            <person name="Pelletier D.A."/>
            <person name="Kyrpides N."/>
            <person name="Kim E."/>
            <person name="Harwood C.S."/>
            <person name="Oda Y."/>
            <person name="Richardson P."/>
        </authorList>
    </citation>
    <scope>NUCLEOTIDE SEQUENCE [LARGE SCALE GENOMIC DNA]</scope>
    <source>
        <strain evidence="3">BisA53</strain>
    </source>
</reference>
<dbReference type="OrthoDB" id="636724at2"/>
<dbReference type="STRING" id="316055.RPE_2656"/>
<dbReference type="PANTHER" id="PTHR30273:SF2">
    <property type="entry name" value="PROTEIN FECR"/>
    <property type="match status" value="1"/>
</dbReference>
<evidence type="ECO:0000313" key="3">
    <source>
        <dbReference type="EMBL" id="ABJ06593.1"/>
    </source>
</evidence>
<accession>Q07N91</accession>
<protein>
    <submittedName>
        <fullName evidence="3">Putative FecR</fullName>
    </submittedName>
</protein>
<dbReference type="Gene3D" id="2.60.120.1440">
    <property type="match status" value="1"/>
</dbReference>
<feature type="domain" description="FecR N-terminal" evidence="2">
    <location>
        <begin position="34"/>
        <end position="76"/>
    </location>
</feature>
<dbReference type="GO" id="GO:0016989">
    <property type="term" value="F:sigma factor antagonist activity"/>
    <property type="evidence" value="ECO:0007669"/>
    <property type="project" value="TreeGrafter"/>
</dbReference>
<dbReference type="EMBL" id="CP000463">
    <property type="protein sequence ID" value="ABJ06593.1"/>
    <property type="molecule type" value="Genomic_DNA"/>
</dbReference>
<feature type="domain" description="FecR protein" evidence="1">
    <location>
        <begin position="144"/>
        <end position="235"/>
    </location>
</feature>
<evidence type="ECO:0000259" key="2">
    <source>
        <dbReference type="Pfam" id="PF16220"/>
    </source>
</evidence>
<dbReference type="Pfam" id="PF04773">
    <property type="entry name" value="FecR"/>
    <property type="match status" value="1"/>
</dbReference>
<gene>
    <name evidence="3" type="ordered locus">RPE_2656</name>
</gene>
<dbReference type="AlphaFoldDB" id="Q07N91"/>
<dbReference type="KEGG" id="rpe:RPE_2656"/>
<dbReference type="eggNOG" id="COG3712">
    <property type="taxonomic scope" value="Bacteria"/>
</dbReference>
<dbReference type="InterPro" id="IPR006860">
    <property type="entry name" value="FecR"/>
</dbReference>
<dbReference type="InterPro" id="IPR012373">
    <property type="entry name" value="Ferrdict_sens_TM"/>
</dbReference>
<dbReference type="PANTHER" id="PTHR30273">
    <property type="entry name" value="PERIPLASMIC SIGNAL SENSOR AND SIGMA FACTOR ACTIVATOR FECR-RELATED"/>
    <property type="match status" value="1"/>
</dbReference>
<dbReference type="InterPro" id="IPR032623">
    <property type="entry name" value="FecR_N"/>
</dbReference>
<evidence type="ECO:0000259" key="1">
    <source>
        <dbReference type="Pfam" id="PF04773"/>
    </source>
</evidence>
<dbReference type="Pfam" id="PF16220">
    <property type="entry name" value="DUF4880"/>
    <property type="match status" value="1"/>
</dbReference>
<dbReference type="PIRSF" id="PIRSF018266">
    <property type="entry name" value="FecR"/>
    <property type="match status" value="1"/>
</dbReference>
<name>Q07N91_RHOP5</name>
<organism evidence="3">
    <name type="scientific">Rhodopseudomonas palustris (strain BisA53)</name>
    <dbReference type="NCBI Taxonomy" id="316055"/>
    <lineage>
        <taxon>Bacteria</taxon>
        <taxon>Pseudomonadati</taxon>
        <taxon>Pseudomonadota</taxon>
        <taxon>Alphaproteobacteria</taxon>
        <taxon>Hyphomicrobiales</taxon>
        <taxon>Nitrobacteraceae</taxon>
        <taxon>Rhodopseudomonas</taxon>
    </lineage>
</organism>
<sequence>MQGTAILGRIACPSRREHRTMFEPESSQNEALRREALAWLAQVALGEATKSDMESLRRWRDTSPAHAAALARAGRLWRGLKGASESLVRSGAVTLPPAEAAGFRPSRRALLGAGAAAMAAATAGVLVIRPPMHLWPSLAELGADYRTATGEQRQVGFADAVSVQMNTQTSIAARTPDGAPGIELISGEVAVTIGPAASSPFVVVAGAGRITAQHGTFSLRRDDAVASLTCLDGEVAVSCDGRSLTLGAAQRIAYDSRGLGDVAAADPEAVAWRDGMLVFHDMPLSKVIDEVNRYRAGKIVLLDSALGRRTVTARFELSRLDTVMLQIRHVFKATVRTLPGGIVLVG</sequence>